<keyword evidence="1" id="KW-0732">Signal</keyword>
<dbReference type="InParanoid" id="A0A1Y1MQG5"/>
<dbReference type="EMBL" id="VVIM01000001">
    <property type="protein sequence ID" value="KAB0805598.1"/>
    <property type="molecule type" value="Genomic_DNA"/>
</dbReference>
<dbReference type="Proteomes" id="UP000327044">
    <property type="component" value="Unassembled WGS sequence"/>
</dbReference>
<keyword evidence="4" id="KW-1185">Reference proteome</keyword>
<evidence type="ECO:0000313" key="4">
    <source>
        <dbReference type="Proteomes" id="UP000327044"/>
    </source>
</evidence>
<dbReference type="GO" id="GO:0005549">
    <property type="term" value="F:odorant binding"/>
    <property type="evidence" value="ECO:0007669"/>
    <property type="project" value="InterPro"/>
</dbReference>
<dbReference type="SUPFAM" id="SSF47565">
    <property type="entry name" value="Insect pheromone/odorant-binding proteins"/>
    <property type="match status" value="1"/>
</dbReference>
<feature type="signal peptide" evidence="1">
    <location>
        <begin position="1"/>
        <end position="17"/>
    </location>
</feature>
<reference evidence="3" key="3">
    <citation type="submission" date="2019-08" db="EMBL/GenBank/DDBJ databases">
        <authorList>
            <consortium name="Photinus pyralis genome working group"/>
            <person name="Fallon T.R."/>
            <person name="Sander Lower S.E."/>
            <person name="Weng J.-K."/>
        </authorList>
    </citation>
    <scope>NUCLEOTIDE SEQUENCE</scope>
    <source>
        <strain evidence="3">1611_PpyrPB1</strain>
        <tissue evidence="3">Whole body</tissue>
    </source>
</reference>
<reference evidence="2" key="1">
    <citation type="journal article" date="2016" name="Sci. Rep.">
        <title>Molecular characterization of firefly nuptial gifts: a multi-omics approach sheds light on postcopulatory sexual selection.</title>
        <authorList>
            <person name="Al-Wathiqui N."/>
            <person name="Fallon T.R."/>
            <person name="South A."/>
            <person name="Weng J.K."/>
            <person name="Lewis S.M."/>
        </authorList>
    </citation>
    <scope>NUCLEOTIDE SEQUENCE</scope>
</reference>
<dbReference type="InterPro" id="IPR036728">
    <property type="entry name" value="PBP_GOBP_sf"/>
</dbReference>
<dbReference type="OrthoDB" id="6737700at2759"/>
<evidence type="ECO:0000256" key="1">
    <source>
        <dbReference type="SAM" id="SignalP"/>
    </source>
</evidence>
<gene>
    <name evidence="3" type="ORF">PPYR_02568</name>
</gene>
<dbReference type="Gene3D" id="1.10.238.20">
    <property type="entry name" value="Pheromone/general odorant binding protein domain"/>
    <property type="match status" value="1"/>
</dbReference>
<dbReference type="AlphaFoldDB" id="A0A1Y1MQG5"/>
<organism evidence="2">
    <name type="scientific">Photinus pyralis</name>
    <name type="common">Common eastern firefly</name>
    <name type="synonym">Lampyris pyralis</name>
    <dbReference type="NCBI Taxonomy" id="7054"/>
    <lineage>
        <taxon>Eukaryota</taxon>
        <taxon>Metazoa</taxon>
        <taxon>Ecdysozoa</taxon>
        <taxon>Arthropoda</taxon>
        <taxon>Hexapoda</taxon>
        <taxon>Insecta</taxon>
        <taxon>Pterygota</taxon>
        <taxon>Neoptera</taxon>
        <taxon>Endopterygota</taxon>
        <taxon>Coleoptera</taxon>
        <taxon>Polyphaga</taxon>
        <taxon>Elateriformia</taxon>
        <taxon>Elateroidea</taxon>
        <taxon>Lampyridae</taxon>
        <taxon>Lampyrinae</taxon>
        <taxon>Photinus</taxon>
    </lineage>
</organism>
<sequence length="132" mass="15387">MKGIFYVLSFFLPLLVADPVKDEDVCLNKLYLDKDVMKPLLEQVIHPVEESVDYNAFLECFWKRIGYMDERGDLYWDDIRVDYEAKFGKSDQLMRVVVHCKKQHLQGNNHGETAVKNQNCLMQGAVDYHLVG</sequence>
<dbReference type="Pfam" id="PF01395">
    <property type="entry name" value="PBP_GOBP"/>
    <property type="match status" value="1"/>
</dbReference>
<evidence type="ECO:0000313" key="3">
    <source>
        <dbReference type="EMBL" id="KAB0805598.1"/>
    </source>
</evidence>
<name>A0A1Y1MQG5_PHOPY</name>
<dbReference type="EMBL" id="GEZM01027491">
    <property type="protein sequence ID" value="JAV86715.1"/>
    <property type="molecule type" value="Transcribed_RNA"/>
</dbReference>
<evidence type="ECO:0000313" key="2">
    <source>
        <dbReference type="EMBL" id="JAV86715.1"/>
    </source>
</evidence>
<feature type="chain" id="PRO_5036029905" evidence="1">
    <location>
        <begin position="18"/>
        <end position="132"/>
    </location>
</feature>
<proteinExistence type="predicted"/>
<accession>A0A1Y1MQG5</accession>
<dbReference type="CDD" id="cd23992">
    <property type="entry name" value="PBP_GOBP"/>
    <property type="match status" value="1"/>
</dbReference>
<dbReference type="InterPro" id="IPR006170">
    <property type="entry name" value="PBP/GOBP"/>
</dbReference>
<protein>
    <submittedName>
        <fullName evidence="2">Uncharacterized protein</fullName>
    </submittedName>
</protein>
<reference evidence="3 4" key="2">
    <citation type="journal article" date="2018" name="Elife">
        <title>Firefly genomes illuminate parallel origins of bioluminescence in beetles.</title>
        <authorList>
            <person name="Fallon T.R."/>
            <person name="Lower S.E."/>
            <person name="Chang C.H."/>
            <person name="Bessho-Uehara M."/>
            <person name="Martin G.J."/>
            <person name="Bewick A.J."/>
            <person name="Behringer M."/>
            <person name="Debat H.J."/>
            <person name="Wong I."/>
            <person name="Day J.C."/>
            <person name="Suvorov A."/>
            <person name="Silva C.J."/>
            <person name="Stanger-Hall K.F."/>
            <person name="Hall D.W."/>
            <person name="Schmitz R.J."/>
            <person name="Nelson D.R."/>
            <person name="Lewis S.M."/>
            <person name="Shigenobu S."/>
            <person name="Bybee S.M."/>
            <person name="Larracuente A.M."/>
            <person name="Oba Y."/>
            <person name="Weng J.K."/>
        </authorList>
    </citation>
    <scope>NUCLEOTIDE SEQUENCE [LARGE SCALE GENOMIC DNA]</scope>
    <source>
        <strain evidence="3">1611_PpyrPB1</strain>
        <tissue evidence="3">Whole body</tissue>
    </source>
</reference>